<organism evidence="1 2">
    <name type="scientific">Paraburkholderia xenovorans (strain LB400)</name>
    <dbReference type="NCBI Taxonomy" id="266265"/>
    <lineage>
        <taxon>Bacteria</taxon>
        <taxon>Pseudomonadati</taxon>
        <taxon>Pseudomonadota</taxon>
        <taxon>Betaproteobacteria</taxon>
        <taxon>Burkholderiales</taxon>
        <taxon>Burkholderiaceae</taxon>
        <taxon>Paraburkholderia</taxon>
    </lineage>
</organism>
<evidence type="ECO:0000313" key="1">
    <source>
        <dbReference type="EMBL" id="ABE32135.1"/>
    </source>
</evidence>
<sequence>MSLPRALEKLDDRAMQPLPPHKLTIGIFSKLWLGEKSASLIVEALYSGVKKILRCRCRVANRHFPGFFPLSLCAVAQAGRLEKSHNRLTCCSAGRLGEDWAGRPVSQLRQVVRYSIRLRRSTAASITG</sequence>
<protein>
    <submittedName>
        <fullName evidence="1">Uncharacterized protein</fullName>
    </submittedName>
</protein>
<dbReference type="STRING" id="266265.Bxe_A0799"/>
<proteinExistence type="predicted"/>
<keyword evidence="2" id="KW-1185">Reference proteome</keyword>
<dbReference type="AlphaFoldDB" id="Q13UV4"/>
<name>Q13UV4_PARXL</name>
<dbReference type="Proteomes" id="UP000001817">
    <property type="component" value="Chromosome 1"/>
</dbReference>
<evidence type="ECO:0000313" key="2">
    <source>
        <dbReference type="Proteomes" id="UP000001817"/>
    </source>
</evidence>
<gene>
    <name evidence="1" type="ORF">Bxe_A0799</name>
</gene>
<dbReference type="KEGG" id="bxe:Bxe_A0799"/>
<accession>Q13UV4</accession>
<dbReference type="EMBL" id="CP000270">
    <property type="protein sequence ID" value="ABE32135.1"/>
    <property type="molecule type" value="Genomic_DNA"/>
</dbReference>
<reference evidence="1 2" key="1">
    <citation type="journal article" date="2006" name="Proc. Natl. Acad. Sci. U.S.A.">
        <title>Burkholderia xenovorans LB400 harbors a multi-replicon, 9.73-Mbp genome shaped for versatility.</title>
        <authorList>
            <person name="Chain P.S."/>
            <person name="Denef V.J."/>
            <person name="Konstantinidis K.T."/>
            <person name="Vergez L.M."/>
            <person name="Agullo L."/>
            <person name="Reyes V.L."/>
            <person name="Hauser L."/>
            <person name="Cordova M."/>
            <person name="Gomez L."/>
            <person name="Gonzalez M."/>
            <person name="Land M."/>
            <person name="Lao V."/>
            <person name="Larimer F."/>
            <person name="LiPuma J.J."/>
            <person name="Mahenthiralingam E."/>
            <person name="Malfatti S.A."/>
            <person name="Marx C.J."/>
            <person name="Parnell J.J."/>
            <person name="Ramette A."/>
            <person name="Richardson P."/>
            <person name="Seeger M."/>
            <person name="Smith D."/>
            <person name="Spilker T."/>
            <person name="Sul W.J."/>
            <person name="Tsoi T.V."/>
            <person name="Ulrich L.E."/>
            <person name="Zhulin I.B."/>
            <person name="Tiedje J.M."/>
        </authorList>
    </citation>
    <scope>NUCLEOTIDE SEQUENCE [LARGE SCALE GENOMIC DNA]</scope>
    <source>
        <strain evidence="1 2">LB400</strain>
    </source>
</reference>